<evidence type="ECO:0000313" key="3">
    <source>
        <dbReference type="Proteomes" id="UP001196413"/>
    </source>
</evidence>
<keyword evidence="3" id="KW-1185">Reference proteome</keyword>
<protein>
    <recommendedName>
        <fullName evidence="4">Secreted protein</fullName>
    </recommendedName>
</protein>
<feature type="signal peptide" evidence="1">
    <location>
        <begin position="1"/>
        <end position="28"/>
    </location>
</feature>
<evidence type="ECO:0008006" key="4">
    <source>
        <dbReference type="Google" id="ProtNLM"/>
    </source>
</evidence>
<dbReference type="Proteomes" id="UP001196413">
    <property type="component" value="Unassembled WGS sequence"/>
</dbReference>
<reference evidence="2" key="1">
    <citation type="submission" date="2021-06" db="EMBL/GenBank/DDBJ databases">
        <title>Parelaphostrongylus tenuis whole genome reference sequence.</title>
        <authorList>
            <person name="Garwood T.J."/>
            <person name="Larsen P.A."/>
            <person name="Fountain-Jones N.M."/>
            <person name="Garbe J.R."/>
            <person name="Macchietto M.G."/>
            <person name="Kania S.A."/>
            <person name="Gerhold R.W."/>
            <person name="Richards J.E."/>
            <person name="Wolf T.M."/>
        </authorList>
    </citation>
    <scope>NUCLEOTIDE SEQUENCE</scope>
    <source>
        <strain evidence="2">MNPRO001-30</strain>
        <tissue evidence="2">Meninges</tissue>
    </source>
</reference>
<sequence>MSILAKIVRHPTGPFMISLLTTISTALGCGVMPPGQATTRTFTVTGFTLPVAMAYAGKPEVSTKVHGIAANEVFDVLERQGRSAFLPDAVISTILGQLNVTIAYRPLGCNMAVSPDETLMMRDSPSCVIVSNTVTGICTANNKKCSEVDPANVMLMPVPSTALTIGGTLSTTNIIMANWSRTMWQSVVNRAVRMLASRPFGQHFFAASAVVSGN</sequence>
<dbReference type="EMBL" id="JAHQIW010001275">
    <property type="protein sequence ID" value="KAJ1351975.1"/>
    <property type="molecule type" value="Genomic_DNA"/>
</dbReference>
<dbReference type="AlphaFoldDB" id="A0AAD5M4E1"/>
<evidence type="ECO:0000256" key="1">
    <source>
        <dbReference type="SAM" id="SignalP"/>
    </source>
</evidence>
<feature type="chain" id="PRO_5042227177" description="Secreted protein" evidence="1">
    <location>
        <begin position="29"/>
        <end position="214"/>
    </location>
</feature>
<comment type="caution">
    <text evidence="2">The sequence shown here is derived from an EMBL/GenBank/DDBJ whole genome shotgun (WGS) entry which is preliminary data.</text>
</comment>
<keyword evidence="1" id="KW-0732">Signal</keyword>
<proteinExistence type="predicted"/>
<accession>A0AAD5M4E1</accession>
<name>A0AAD5M4E1_PARTN</name>
<gene>
    <name evidence="2" type="ORF">KIN20_008156</name>
</gene>
<organism evidence="2 3">
    <name type="scientific">Parelaphostrongylus tenuis</name>
    <name type="common">Meningeal worm</name>
    <dbReference type="NCBI Taxonomy" id="148309"/>
    <lineage>
        <taxon>Eukaryota</taxon>
        <taxon>Metazoa</taxon>
        <taxon>Ecdysozoa</taxon>
        <taxon>Nematoda</taxon>
        <taxon>Chromadorea</taxon>
        <taxon>Rhabditida</taxon>
        <taxon>Rhabditina</taxon>
        <taxon>Rhabditomorpha</taxon>
        <taxon>Strongyloidea</taxon>
        <taxon>Metastrongylidae</taxon>
        <taxon>Parelaphostrongylus</taxon>
    </lineage>
</organism>
<evidence type="ECO:0000313" key="2">
    <source>
        <dbReference type="EMBL" id="KAJ1351975.1"/>
    </source>
</evidence>
<dbReference type="PROSITE" id="PS51257">
    <property type="entry name" value="PROKAR_LIPOPROTEIN"/>
    <property type="match status" value="1"/>
</dbReference>